<dbReference type="Pfam" id="PF00501">
    <property type="entry name" value="AMP-binding"/>
    <property type="match status" value="1"/>
</dbReference>
<dbReference type="Gene3D" id="3.30.300.30">
    <property type="match status" value="1"/>
</dbReference>
<feature type="domain" description="AMP-dependent synthetase/ligase" evidence="1">
    <location>
        <begin position="7"/>
        <end position="363"/>
    </location>
</feature>
<dbReference type="SUPFAM" id="SSF56801">
    <property type="entry name" value="Acetyl-CoA synthetase-like"/>
    <property type="match status" value="1"/>
</dbReference>
<reference evidence="3" key="1">
    <citation type="submission" date="2021-04" db="EMBL/GenBank/DDBJ databases">
        <title>Pseudonocardia sp. nov., isolated from sandy soil of mangrove forest.</title>
        <authorList>
            <person name="Zan Z."/>
            <person name="Huang R."/>
            <person name="Liu W."/>
        </authorList>
    </citation>
    <scope>NUCLEOTIDE SEQUENCE</scope>
    <source>
        <strain evidence="3">S2-4</strain>
    </source>
</reference>
<proteinExistence type="predicted"/>
<name>A0ABT1ACC3_9PSEU</name>
<organism evidence="3 4">
    <name type="scientific">Pseudonocardia humida</name>
    <dbReference type="NCBI Taxonomy" id="2800819"/>
    <lineage>
        <taxon>Bacteria</taxon>
        <taxon>Bacillati</taxon>
        <taxon>Actinomycetota</taxon>
        <taxon>Actinomycetes</taxon>
        <taxon>Pseudonocardiales</taxon>
        <taxon>Pseudonocardiaceae</taxon>
        <taxon>Pseudonocardia</taxon>
    </lineage>
</organism>
<evidence type="ECO:0000313" key="3">
    <source>
        <dbReference type="EMBL" id="MCO1660653.1"/>
    </source>
</evidence>
<keyword evidence="4" id="KW-1185">Reference proteome</keyword>
<dbReference type="InterPro" id="IPR025110">
    <property type="entry name" value="AMP-bd_C"/>
</dbReference>
<protein>
    <submittedName>
        <fullName evidence="3">Acyl-CoA synthetase</fullName>
    </submittedName>
</protein>
<dbReference type="InterPro" id="IPR000873">
    <property type="entry name" value="AMP-dep_synth/lig_dom"/>
</dbReference>
<dbReference type="InterPro" id="IPR045851">
    <property type="entry name" value="AMP-bd_C_sf"/>
</dbReference>
<evidence type="ECO:0000259" key="1">
    <source>
        <dbReference type="Pfam" id="PF00501"/>
    </source>
</evidence>
<gene>
    <name evidence="3" type="ORF">KDL28_36950</name>
</gene>
<dbReference type="Pfam" id="PF13193">
    <property type="entry name" value="AMP-binding_C"/>
    <property type="match status" value="1"/>
</dbReference>
<dbReference type="PANTHER" id="PTHR24096">
    <property type="entry name" value="LONG-CHAIN-FATTY-ACID--COA LIGASE"/>
    <property type="match status" value="1"/>
</dbReference>
<dbReference type="Proteomes" id="UP001165283">
    <property type="component" value="Unassembled WGS sequence"/>
</dbReference>
<comment type="caution">
    <text evidence="3">The sequence shown here is derived from an EMBL/GenBank/DDBJ whole genome shotgun (WGS) entry which is preliminary data.</text>
</comment>
<dbReference type="RefSeq" id="WP_252446195.1">
    <property type="nucleotide sequence ID" value="NZ_JAGSOV010000088.1"/>
</dbReference>
<accession>A0ABT1ACC3</accession>
<dbReference type="InterPro" id="IPR042099">
    <property type="entry name" value="ANL_N_sf"/>
</dbReference>
<dbReference type="EMBL" id="JAGSOV010000088">
    <property type="protein sequence ID" value="MCO1660653.1"/>
    <property type="molecule type" value="Genomic_DNA"/>
</dbReference>
<dbReference type="Gene3D" id="3.40.50.12780">
    <property type="entry name" value="N-terminal domain of ligase-like"/>
    <property type="match status" value="1"/>
</dbReference>
<evidence type="ECO:0000313" key="4">
    <source>
        <dbReference type="Proteomes" id="UP001165283"/>
    </source>
</evidence>
<dbReference type="InterPro" id="IPR020845">
    <property type="entry name" value="AMP-binding_CS"/>
</dbReference>
<evidence type="ECO:0000259" key="2">
    <source>
        <dbReference type="Pfam" id="PF13193"/>
    </source>
</evidence>
<feature type="domain" description="AMP-binding enzyme C-terminal" evidence="2">
    <location>
        <begin position="415"/>
        <end position="493"/>
    </location>
</feature>
<dbReference type="PANTHER" id="PTHR24096:SF323">
    <property type="entry name" value="BLR3536 PROTEIN"/>
    <property type="match status" value="1"/>
</dbReference>
<sequence>MHLSTLAAAHGDKPAVIMGGTGATTSYRELEDRSNRIAQLFRRRGLRPGDHVAILLRNQAEVFPVIWGAQRAGLLHTSVNWHLSAAEAAYIVADCGARMLISAADLEDIAAPAAASPTLESRVTVGRVEGQESLDEAVADLPATPIEDEVEGGYMWYSSGTTGRPKGILPQLSGAPFGTGNALDQRLGQAFGFGPDTVYLCPGPLYHAAPLAWSIGTIRNGGTVVVMERFDARAALELIGRHRTTHGQFVPTMFVRMLKLDEAERAVFDLSSMRMAIHAAAPCPVDVKQKMIDWWGPVLLEYYAGSEGNGMCLIDSATWLQRRGSVGLPVNCEVHICDAEGEELGANEVGTVWFAAEGVGFTYHNDPDKTAAAYNDRGWSTLGDLGHVDEDGFLYLSDRRADLIISGGVNIYPREVEDVLVLHPAVADVAVIGLPDEEMGQRVHAVVQPADPGADHAALAEELRTFARERIAHFKAPTSVSIEAEFPRLPSGKVLRRVLMDRMTAQATTGGPG</sequence>
<dbReference type="PROSITE" id="PS00455">
    <property type="entry name" value="AMP_BINDING"/>
    <property type="match status" value="1"/>
</dbReference>